<dbReference type="AlphaFoldDB" id="A0A6G1JI08"/>
<accession>A0A6G1JI08</accession>
<evidence type="ECO:0000313" key="2">
    <source>
        <dbReference type="EMBL" id="KAF2690197.1"/>
    </source>
</evidence>
<protein>
    <submittedName>
        <fullName evidence="2">Uncharacterized protein</fullName>
    </submittedName>
</protein>
<sequence length="169" mass="17638">MANRLVPSQSGGLGDLGSVSSQSDGCSLVVCARGWGRPAPIAALERWPRELVSPTVGHRVVTVMLAKIQTVQSPSIPHRLIIYSIVTQSRPADLADEPVPATSQPTALYIKNCWPPGAPQQTGLISTPGLSHPAVTPARAVASQTESDAVLKRSPPGADEIGSQAPLLK</sequence>
<reference evidence="2" key="1">
    <citation type="journal article" date="2020" name="Stud. Mycol.">
        <title>101 Dothideomycetes genomes: a test case for predicting lifestyles and emergence of pathogens.</title>
        <authorList>
            <person name="Haridas S."/>
            <person name="Albert R."/>
            <person name="Binder M."/>
            <person name="Bloem J."/>
            <person name="Labutti K."/>
            <person name="Salamov A."/>
            <person name="Andreopoulos B."/>
            <person name="Baker S."/>
            <person name="Barry K."/>
            <person name="Bills G."/>
            <person name="Bluhm B."/>
            <person name="Cannon C."/>
            <person name="Castanera R."/>
            <person name="Culley D."/>
            <person name="Daum C."/>
            <person name="Ezra D."/>
            <person name="Gonzalez J."/>
            <person name="Henrissat B."/>
            <person name="Kuo A."/>
            <person name="Liang C."/>
            <person name="Lipzen A."/>
            <person name="Lutzoni F."/>
            <person name="Magnuson J."/>
            <person name="Mondo S."/>
            <person name="Nolan M."/>
            <person name="Ohm R."/>
            <person name="Pangilinan J."/>
            <person name="Park H.-J."/>
            <person name="Ramirez L."/>
            <person name="Alfaro M."/>
            <person name="Sun H."/>
            <person name="Tritt A."/>
            <person name="Yoshinaga Y."/>
            <person name="Zwiers L.-H."/>
            <person name="Turgeon B."/>
            <person name="Goodwin S."/>
            <person name="Spatafora J."/>
            <person name="Crous P."/>
            <person name="Grigoriev I."/>
        </authorList>
    </citation>
    <scope>NUCLEOTIDE SEQUENCE</scope>
    <source>
        <strain evidence="2">CBS 122367</strain>
    </source>
</reference>
<feature type="region of interest" description="Disordered" evidence="1">
    <location>
        <begin position="1"/>
        <end position="22"/>
    </location>
</feature>
<proteinExistence type="predicted"/>
<keyword evidence="3" id="KW-1185">Reference proteome</keyword>
<name>A0A6G1JI08_9PLEO</name>
<dbReference type="EMBL" id="MU005571">
    <property type="protein sequence ID" value="KAF2690197.1"/>
    <property type="molecule type" value="Genomic_DNA"/>
</dbReference>
<evidence type="ECO:0000313" key="3">
    <source>
        <dbReference type="Proteomes" id="UP000799291"/>
    </source>
</evidence>
<feature type="region of interest" description="Disordered" evidence="1">
    <location>
        <begin position="121"/>
        <end position="169"/>
    </location>
</feature>
<organism evidence="2 3">
    <name type="scientific">Lentithecium fluviatile CBS 122367</name>
    <dbReference type="NCBI Taxonomy" id="1168545"/>
    <lineage>
        <taxon>Eukaryota</taxon>
        <taxon>Fungi</taxon>
        <taxon>Dikarya</taxon>
        <taxon>Ascomycota</taxon>
        <taxon>Pezizomycotina</taxon>
        <taxon>Dothideomycetes</taxon>
        <taxon>Pleosporomycetidae</taxon>
        <taxon>Pleosporales</taxon>
        <taxon>Massarineae</taxon>
        <taxon>Lentitheciaceae</taxon>
        <taxon>Lentithecium</taxon>
    </lineage>
</organism>
<gene>
    <name evidence="2" type="ORF">K458DRAFT_383328</name>
</gene>
<dbReference type="Proteomes" id="UP000799291">
    <property type="component" value="Unassembled WGS sequence"/>
</dbReference>
<evidence type="ECO:0000256" key="1">
    <source>
        <dbReference type="SAM" id="MobiDB-lite"/>
    </source>
</evidence>